<gene>
    <name evidence="1" type="ORF">D9757_007629</name>
</gene>
<protein>
    <submittedName>
        <fullName evidence="1">Uncharacterized protein</fullName>
    </submittedName>
</protein>
<dbReference type="EMBL" id="JAACJN010000070">
    <property type="protein sequence ID" value="KAF5379286.1"/>
    <property type="molecule type" value="Genomic_DNA"/>
</dbReference>
<dbReference type="AlphaFoldDB" id="A0A8H5H9T6"/>
<keyword evidence="2" id="KW-1185">Reference proteome</keyword>
<organism evidence="1 2">
    <name type="scientific">Collybiopsis confluens</name>
    <dbReference type="NCBI Taxonomy" id="2823264"/>
    <lineage>
        <taxon>Eukaryota</taxon>
        <taxon>Fungi</taxon>
        <taxon>Dikarya</taxon>
        <taxon>Basidiomycota</taxon>
        <taxon>Agaricomycotina</taxon>
        <taxon>Agaricomycetes</taxon>
        <taxon>Agaricomycetidae</taxon>
        <taxon>Agaricales</taxon>
        <taxon>Marasmiineae</taxon>
        <taxon>Omphalotaceae</taxon>
        <taxon>Collybiopsis</taxon>
    </lineage>
</organism>
<name>A0A8H5H9T6_9AGAR</name>
<sequence length="82" mass="9102">MFRRQPWWIGALEYGVMSAARASQEAIRGGSFALIQKFYSMAQASKAIILKDAGGPFGKRIESSWALRVGAYATSLMLRDTR</sequence>
<evidence type="ECO:0000313" key="2">
    <source>
        <dbReference type="Proteomes" id="UP000518752"/>
    </source>
</evidence>
<comment type="caution">
    <text evidence="1">The sequence shown here is derived from an EMBL/GenBank/DDBJ whole genome shotgun (WGS) entry which is preliminary data.</text>
</comment>
<evidence type="ECO:0000313" key="1">
    <source>
        <dbReference type="EMBL" id="KAF5379286.1"/>
    </source>
</evidence>
<proteinExistence type="predicted"/>
<accession>A0A8H5H9T6</accession>
<dbReference type="OrthoDB" id="2160638at2759"/>
<reference evidence="1 2" key="1">
    <citation type="journal article" date="2020" name="ISME J.">
        <title>Uncovering the hidden diversity of litter-decomposition mechanisms in mushroom-forming fungi.</title>
        <authorList>
            <person name="Floudas D."/>
            <person name="Bentzer J."/>
            <person name="Ahren D."/>
            <person name="Johansson T."/>
            <person name="Persson P."/>
            <person name="Tunlid A."/>
        </authorList>
    </citation>
    <scope>NUCLEOTIDE SEQUENCE [LARGE SCALE GENOMIC DNA]</scope>
    <source>
        <strain evidence="1 2">CBS 406.79</strain>
    </source>
</reference>
<dbReference type="Proteomes" id="UP000518752">
    <property type="component" value="Unassembled WGS sequence"/>
</dbReference>